<evidence type="ECO:0000313" key="3">
    <source>
        <dbReference type="EMBL" id="XAN07914.1"/>
    </source>
</evidence>
<dbReference type="SUPFAM" id="SSF50346">
    <property type="entry name" value="PRC-barrel domain"/>
    <property type="match status" value="1"/>
</dbReference>
<gene>
    <name evidence="3" type="ORF">AADG42_11550</name>
</gene>
<evidence type="ECO:0000313" key="4">
    <source>
        <dbReference type="Proteomes" id="UP001442841"/>
    </source>
</evidence>
<organism evidence="3 4">
    <name type="scientific">Ammonicoccus fulvus</name>
    <dbReference type="NCBI Taxonomy" id="3138240"/>
    <lineage>
        <taxon>Bacteria</taxon>
        <taxon>Bacillati</taxon>
        <taxon>Actinomycetota</taxon>
        <taxon>Actinomycetes</taxon>
        <taxon>Propionibacteriales</taxon>
        <taxon>Propionibacteriaceae</taxon>
        <taxon>Ammonicoccus</taxon>
    </lineage>
</organism>
<dbReference type="InterPro" id="IPR027275">
    <property type="entry name" value="PRC-brl_dom"/>
</dbReference>
<protein>
    <submittedName>
        <fullName evidence="3">PRC-barrel domain-containing protein</fullName>
    </submittedName>
</protein>
<dbReference type="Gene3D" id="3.90.50.10">
    <property type="entry name" value="Photosynthetic Reaction Center, subunit H, domain 2"/>
    <property type="match status" value="1"/>
</dbReference>
<proteinExistence type="predicted"/>
<dbReference type="EMBL" id="CP154795">
    <property type="protein sequence ID" value="XAN07914.1"/>
    <property type="molecule type" value="Genomic_DNA"/>
</dbReference>
<reference evidence="3 4" key="1">
    <citation type="submission" date="2024-04" db="EMBL/GenBank/DDBJ databases">
        <title>Isolation of an actinomycete strain from pig manure.</title>
        <authorList>
            <person name="Gong T."/>
            <person name="Yu Z."/>
            <person name="An M."/>
            <person name="Wei C."/>
            <person name="Yang W."/>
            <person name="Liu L."/>
        </authorList>
    </citation>
    <scope>NUCLEOTIDE SEQUENCE [LARGE SCALE GENOMIC DNA]</scope>
    <source>
        <strain evidence="3 4">ZF39</strain>
    </source>
</reference>
<feature type="compositionally biased region" description="Basic and acidic residues" evidence="1">
    <location>
        <begin position="222"/>
        <end position="279"/>
    </location>
</feature>
<evidence type="ECO:0000259" key="2">
    <source>
        <dbReference type="Pfam" id="PF05239"/>
    </source>
</evidence>
<evidence type="ECO:0000256" key="1">
    <source>
        <dbReference type="SAM" id="MobiDB-lite"/>
    </source>
</evidence>
<feature type="domain" description="PRC-barrel" evidence="2">
    <location>
        <begin position="1"/>
        <end position="73"/>
    </location>
</feature>
<dbReference type="InterPro" id="IPR011033">
    <property type="entry name" value="PRC_barrel-like_sf"/>
</dbReference>
<accession>A0ABZ3FS46</accession>
<dbReference type="InterPro" id="IPR014747">
    <property type="entry name" value="Bac_photo_RC_H_C"/>
</dbReference>
<feature type="region of interest" description="Disordered" evidence="1">
    <location>
        <begin position="106"/>
        <end position="349"/>
    </location>
</feature>
<dbReference type="Proteomes" id="UP001442841">
    <property type="component" value="Chromosome"/>
</dbReference>
<dbReference type="Pfam" id="PF05239">
    <property type="entry name" value="PRC"/>
    <property type="match status" value="1"/>
</dbReference>
<feature type="compositionally biased region" description="Basic residues" evidence="1">
    <location>
        <begin position="338"/>
        <end position="349"/>
    </location>
</feature>
<dbReference type="RefSeq" id="WP_425309372.1">
    <property type="nucleotide sequence ID" value="NZ_CP154795.1"/>
</dbReference>
<feature type="compositionally biased region" description="Basic and acidic residues" evidence="1">
    <location>
        <begin position="291"/>
        <end position="337"/>
    </location>
</feature>
<name>A0ABZ3FS46_9ACTN</name>
<sequence>MTNFSPDDLYKATVYDRDGSKVGKVQQVYLDDNAGSPSWITVNTGFFGTNESLVPLEGAAMNEDVLKVPFDKQQIKDAPNYDPGHHLDERDEDDLYRHYGLAAGGTAAAGTGLTDRDRDGRLGRDRDDRGFDPLDRDNDGQRFDDPDHGRSGRDRDRGFDPLDRDNDGQRFDDPNRGDLRDRDRDALRDQKDREGDRGLGPAVGAGAAGAAAGAAGAGMAGRGDRDRGRDRDGDWDRDRGRGRDDRGFDPLDRDNDGERFDDPNRGRSQDRLTEGHEGEPLDPQQGGGLRDTSRHDSGGLGRGGEDDQALQRERELLERERELLERDKELLNREQGRGRLRRHDRGQGY</sequence>
<keyword evidence="4" id="KW-1185">Reference proteome</keyword>
<feature type="compositionally biased region" description="Basic and acidic residues" evidence="1">
    <location>
        <begin position="114"/>
        <end position="197"/>
    </location>
</feature>